<dbReference type="EMBL" id="CM042881">
    <property type="protein sequence ID" value="KAI4386129.1"/>
    <property type="molecule type" value="Genomic_DNA"/>
</dbReference>
<reference evidence="2" key="1">
    <citation type="journal article" date="2023" name="Front. Plant Sci.">
        <title>Chromosomal-level genome assembly of Melastoma candidum provides insights into trichome evolution.</title>
        <authorList>
            <person name="Zhong Y."/>
            <person name="Wu W."/>
            <person name="Sun C."/>
            <person name="Zou P."/>
            <person name="Liu Y."/>
            <person name="Dai S."/>
            <person name="Zhou R."/>
        </authorList>
    </citation>
    <scope>NUCLEOTIDE SEQUENCE [LARGE SCALE GENOMIC DNA]</scope>
</reference>
<keyword evidence="2" id="KW-1185">Reference proteome</keyword>
<sequence>MATVVQAATVFHEHCCHSWLEKLVAEAAALGSQLAVFPEAFVGGRPRGTCFVEWLSEDGKEKFRKDHASAIDIPEDRRWERMAGKYGMYIVGGLIERDGQR</sequence>
<name>A0ACB9S4Q9_9MYRT</name>
<protein>
    <submittedName>
        <fullName evidence="1">Uncharacterized protein</fullName>
    </submittedName>
</protein>
<comment type="caution">
    <text evidence="1">The sequence shown here is derived from an EMBL/GenBank/DDBJ whole genome shotgun (WGS) entry which is preliminary data.</text>
</comment>
<gene>
    <name evidence="1" type="ORF">MLD38_004089</name>
</gene>
<dbReference type="Proteomes" id="UP001057402">
    <property type="component" value="Chromosome 2"/>
</dbReference>
<evidence type="ECO:0000313" key="1">
    <source>
        <dbReference type="EMBL" id="KAI4386129.1"/>
    </source>
</evidence>
<proteinExistence type="predicted"/>
<evidence type="ECO:0000313" key="2">
    <source>
        <dbReference type="Proteomes" id="UP001057402"/>
    </source>
</evidence>
<organism evidence="1 2">
    <name type="scientific">Melastoma candidum</name>
    <dbReference type="NCBI Taxonomy" id="119954"/>
    <lineage>
        <taxon>Eukaryota</taxon>
        <taxon>Viridiplantae</taxon>
        <taxon>Streptophyta</taxon>
        <taxon>Embryophyta</taxon>
        <taxon>Tracheophyta</taxon>
        <taxon>Spermatophyta</taxon>
        <taxon>Magnoliopsida</taxon>
        <taxon>eudicotyledons</taxon>
        <taxon>Gunneridae</taxon>
        <taxon>Pentapetalae</taxon>
        <taxon>rosids</taxon>
        <taxon>malvids</taxon>
        <taxon>Myrtales</taxon>
        <taxon>Melastomataceae</taxon>
        <taxon>Melastomatoideae</taxon>
        <taxon>Melastomateae</taxon>
        <taxon>Melastoma</taxon>
    </lineage>
</organism>
<accession>A0ACB9S4Q9</accession>